<protein>
    <submittedName>
        <fullName evidence="1">Uncharacterized protein</fullName>
    </submittedName>
</protein>
<sequence>MSNADVLLKALENDDNNFILNHTTEKIEKSKKELFEELNLNNEEIEDFMKKLEDYIYISEIPEIVLGCYMRWVPLKDPENIFLTRGAMICDINICKKGTSIVCTNRNKKYMQINMDEALIFRKLTPQEKILLSAMNYLKSDNKI</sequence>
<organism evidence="1">
    <name type="scientific">viral metagenome</name>
    <dbReference type="NCBI Taxonomy" id="1070528"/>
    <lineage>
        <taxon>unclassified sequences</taxon>
        <taxon>metagenomes</taxon>
        <taxon>organismal metagenomes</taxon>
    </lineage>
</organism>
<dbReference type="AlphaFoldDB" id="A0A6C0EIL2"/>
<name>A0A6C0EIL2_9ZZZZ</name>
<evidence type="ECO:0000313" key="1">
    <source>
        <dbReference type="EMBL" id="QHT28119.1"/>
    </source>
</evidence>
<dbReference type="EMBL" id="MN738852">
    <property type="protein sequence ID" value="QHT28119.1"/>
    <property type="molecule type" value="Genomic_DNA"/>
</dbReference>
<accession>A0A6C0EIL2</accession>
<reference evidence="1" key="1">
    <citation type="journal article" date="2020" name="Nature">
        <title>Giant virus diversity and host interactions through global metagenomics.</title>
        <authorList>
            <person name="Schulz F."/>
            <person name="Roux S."/>
            <person name="Paez-Espino D."/>
            <person name="Jungbluth S."/>
            <person name="Walsh D.A."/>
            <person name="Denef V.J."/>
            <person name="McMahon K.D."/>
            <person name="Konstantinidis K.T."/>
            <person name="Eloe-Fadrosh E.A."/>
            <person name="Kyrpides N.C."/>
            <person name="Woyke T."/>
        </authorList>
    </citation>
    <scope>NUCLEOTIDE SEQUENCE</scope>
    <source>
        <strain evidence="1">GVMAG-M-3300001348-25</strain>
    </source>
</reference>
<proteinExistence type="predicted"/>